<reference evidence="1" key="1">
    <citation type="journal article" date="2020" name="Nature">
        <title>Giant virus diversity and host interactions through global metagenomics.</title>
        <authorList>
            <person name="Schulz F."/>
            <person name="Roux S."/>
            <person name="Paez-Espino D."/>
            <person name="Jungbluth S."/>
            <person name="Walsh D.A."/>
            <person name="Denef V.J."/>
            <person name="McMahon K.D."/>
            <person name="Konstantinidis K.T."/>
            <person name="Eloe-Fadrosh E.A."/>
            <person name="Kyrpides N.C."/>
            <person name="Woyke T."/>
        </authorList>
    </citation>
    <scope>NUCLEOTIDE SEQUENCE</scope>
    <source>
        <strain evidence="1">GVMAG-M-3300023110-24</strain>
    </source>
</reference>
<accession>A0A6C0D072</accession>
<protein>
    <submittedName>
        <fullName evidence="1">Uncharacterized protein</fullName>
    </submittedName>
</protein>
<evidence type="ECO:0000313" key="1">
    <source>
        <dbReference type="EMBL" id="QHT09105.1"/>
    </source>
</evidence>
<proteinExistence type="predicted"/>
<dbReference type="AlphaFoldDB" id="A0A6C0D072"/>
<sequence>MANINISDILEDIERFNFNYIVSDQRVITDEGRGNAYLEDEEMSTIQYLYVDSKESGNRSPLEIRKLKMINELLDIVFNVYLYGNQLDPNYYPRLMGYDPREQYEEEAILNDGPPDGHEVDGDSCVDSEMTVDIDVEDLADHMNDVEL</sequence>
<dbReference type="EMBL" id="MN739508">
    <property type="protein sequence ID" value="QHT09105.1"/>
    <property type="molecule type" value="Genomic_DNA"/>
</dbReference>
<name>A0A6C0D072_9ZZZZ</name>
<organism evidence="1">
    <name type="scientific">viral metagenome</name>
    <dbReference type="NCBI Taxonomy" id="1070528"/>
    <lineage>
        <taxon>unclassified sequences</taxon>
        <taxon>metagenomes</taxon>
        <taxon>organismal metagenomes</taxon>
    </lineage>
</organism>